<proteinExistence type="predicted"/>
<dbReference type="EMBL" id="FWXZ01000008">
    <property type="protein sequence ID" value="SMC86424.1"/>
    <property type="molecule type" value="Genomic_DNA"/>
</dbReference>
<evidence type="ECO:0000313" key="2">
    <source>
        <dbReference type="Proteomes" id="UP000192328"/>
    </source>
</evidence>
<evidence type="ECO:0000313" key="1">
    <source>
        <dbReference type="EMBL" id="SMC86424.1"/>
    </source>
</evidence>
<protein>
    <submittedName>
        <fullName evidence="1">tRNA threonylcarbamoyladenosine biosynthesis protein TsaE</fullName>
    </submittedName>
</protein>
<reference evidence="1" key="1">
    <citation type="submission" date="2017-04" db="EMBL/GenBank/DDBJ databases">
        <authorList>
            <person name="Varghese N."/>
            <person name="Submissions S."/>
        </authorList>
    </citation>
    <scope>NUCLEOTIDE SEQUENCE</scope>
    <source>
        <strain evidence="1">WTE2008</strain>
    </source>
</reference>
<organism evidence="1 2">
    <name type="scientific">Aristaeella lactis</name>
    <dbReference type="NCBI Taxonomy" id="3046383"/>
    <lineage>
        <taxon>Bacteria</taxon>
        <taxon>Bacillati</taxon>
        <taxon>Bacillota</taxon>
        <taxon>Clostridia</taxon>
        <taxon>Eubacteriales</taxon>
        <taxon>Aristaeellaceae</taxon>
        <taxon>Aristaeella</taxon>
    </lineage>
</organism>
<comment type="caution">
    <text evidence="1">The sequence shown here is derived from an EMBL/GenBank/DDBJ whole genome shotgun (WGS) entry which is preliminary data.</text>
</comment>
<name>A0AC61PPV9_9FIRM</name>
<dbReference type="Proteomes" id="UP000192328">
    <property type="component" value="Unassembled WGS sequence"/>
</dbReference>
<sequence>MVFKMIITNSAAETRELGKRLAGMLKAGDVILLEGDLGAGKSELARGVAKGLGVQETVTSPSFTILNVYESGSVPLYHFDWYRLESSEELYELGMDEYLGGNGIALVEWPEQCPDAVPEDCLRIRITADGENTRHIEAESCGGFRMISLE</sequence>
<gene>
    <name evidence="1" type="ORF">SAMN06297397_2899</name>
</gene>
<keyword evidence="2" id="KW-1185">Reference proteome</keyword>
<accession>A0AC61PPV9</accession>